<feature type="compositionally biased region" description="Basic and acidic residues" evidence="1">
    <location>
        <begin position="10"/>
        <end position="26"/>
    </location>
</feature>
<keyword evidence="2" id="KW-1133">Transmembrane helix</keyword>
<gene>
    <name evidence="3" type="ORF">SAMN05421507_120108</name>
</gene>
<dbReference type="AlphaFoldDB" id="A0A1H0WN09"/>
<reference evidence="4" key="1">
    <citation type="submission" date="2016-10" db="EMBL/GenBank/DDBJ databases">
        <authorList>
            <person name="Varghese N."/>
            <person name="Submissions S."/>
        </authorList>
    </citation>
    <scope>NUCLEOTIDE SEQUENCE [LARGE SCALE GENOMIC DNA]</scope>
    <source>
        <strain evidence="4">CGMCC 4.6609</strain>
    </source>
</reference>
<proteinExistence type="predicted"/>
<accession>A0A1H0WN09</accession>
<sequence length="197" mass="21575">MRGPVSIAPEEQRTDRGTEVEQHQREDLTGCSLTSLSVDRASFGIKNCPVALYLLMVCAIAGVAVLATLVLRRVKNRQRRQDALWSGYRQHMDELREASPGAELARVAQVHQGAEHGTKAVIAWERTGIEQETWFEGTDLDPGDLLLLRGSPGWGPDAGSPNVFYVAPGQVLSLMTVEAQEAAARHQHRRAATDVTP</sequence>
<keyword evidence="2" id="KW-0812">Transmembrane</keyword>
<dbReference type="Proteomes" id="UP000199691">
    <property type="component" value="Unassembled WGS sequence"/>
</dbReference>
<organism evidence="3 4">
    <name type="scientific">Lentzea jiangxiensis</name>
    <dbReference type="NCBI Taxonomy" id="641025"/>
    <lineage>
        <taxon>Bacteria</taxon>
        <taxon>Bacillati</taxon>
        <taxon>Actinomycetota</taxon>
        <taxon>Actinomycetes</taxon>
        <taxon>Pseudonocardiales</taxon>
        <taxon>Pseudonocardiaceae</taxon>
        <taxon>Lentzea</taxon>
    </lineage>
</organism>
<feature type="transmembrane region" description="Helical" evidence="2">
    <location>
        <begin position="50"/>
        <end position="71"/>
    </location>
</feature>
<evidence type="ECO:0000313" key="3">
    <source>
        <dbReference type="EMBL" id="SDP91865.1"/>
    </source>
</evidence>
<keyword evidence="2" id="KW-0472">Membrane</keyword>
<evidence type="ECO:0000256" key="1">
    <source>
        <dbReference type="SAM" id="MobiDB-lite"/>
    </source>
</evidence>
<evidence type="ECO:0000256" key="2">
    <source>
        <dbReference type="SAM" id="Phobius"/>
    </source>
</evidence>
<name>A0A1H0WN09_9PSEU</name>
<evidence type="ECO:0000313" key="4">
    <source>
        <dbReference type="Proteomes" id="UP000199691"/>
    </source>
</evidence>
<dbReference type="EMBL" id="FNIX01000020">
    <property type="protein sequence ID" value="SDP91865.1"/>
    <property type="molecule type" value="Genomic_DNA"/>
</dbReference>
<protein>
    <submittedName>
        <fullName evidence="3">Uncharacterized protein</fullName>
    </submittedName>
</protein>
<keyword evidence="4" id="KW-1185">Reference proteome</keyword>
<feature type="region of interest" description="Disordered" evidence="1">
    <location>
        <begin position="1"/>
        <end position="26"/>
    </location>
</feature>